<keyword evidence="3" id="KW-0479">Metal-binding</keyword>
<name>W9QP11_9ROSA</name>
<keyword evidence="6" id="KW-1185">Reference proteome</keyword>
<reference evidence="6" key="1">
    <citation type="submission" date="2013-01" db="EMBL/GenBank/DDBJ databases">
        <title>Draft Genome Sequence of a Mulberry Tree, Morus notabilis C.K. Schneid.</title>
        <authorList>
            <person name="He N."/>
            <person name="Zhao S."/>
        </authorList>
    </citation>
    <scope>NUCLEOTIDE SEQUENCE</scope>
</reference>
<dbReference type="eggNOG" id="ENOG502QVIG">
    <property type="taxonomic scope" value="Eukaryota"/>
</dbReference>
<dbReference type="InterPro" id="IPR005299">
    <property type="entry name" value="MeTrfase_7"/>
</dbReference>
<evidence type="ECO:0000256" key="4">
    <source>
        <dbReference type="ARBA" id="ARBA00022842"/>
    </source>
</evidence>
<evidence type="ECO:0000313" key="5">
    <source>
        <dbReference type="EMBL" id="EXB30277.1"/>
    </source>
</evidence>
<dbReference type="Proteomes" id="UP000030645">
    <property type="component" value="Unassembled WGS sequence"/>
</dbReference>
<proteinExistence type="predicted"/>
<dbReference type="OrthoDB" id="1523883at2759"/>
<evidence type="ECO:0000256" key="2">
    <source>
        <dbReference type="ARBA" id="ARBA00022679"/>
    </source>
</evidence>
<dbReference type="Gene3D" id="1.10.1200.270">
    <property type="entry name" value="Methyltransferase, alpha-helical capping domain"/>
    <property type="match status" value="1"/>
</dbReference>
<dbReference type="Gene3D" id="3.40.50.150">
    <property type="entry name" value="Vaccinia Virus protein VP39"/>
    <property type="match status" value="1"/>
</dbReference>
<keyword evidence="2 5" id="KW-0808">Transferase</keyword>
<dbReference type="GO" id="GO:0008168">
    <property type="term" value="F:methyltransferase activity"/>
    <property type="evidence" value="ECO:0007669"/>
    <property type="project" value="UniProtKB-KW"/>
</dbReference>
<dbReference type="GO" id="GO:0046872">
    <property type="term" value="F:metal ion binding"/>
    <property type="evidence" value="ECO:0007669"/>
    <property type="project" value="UniProtKB-KW"/>
</dbReference>
<dbReference type="Pfam" id="PF03492">
    <property type="entry name" value="Methyltransf_7"/>
    <property type="match status" value="1"/>
</dbReference>
<dbReference type="InterPro" id="IPR029063">
    <property type="entry name" value="SAM-dependent_MTases_sf"/>
</dbReference>
<protein>
    <submittedName>
        <fullName evidence="5">Putative S-adenosylmethionine-dependent methyltransferase</fullName>
    </submittedName>
</protein>
<dbReference type="SUPFAM" id="SSF53335">
    <property type="entry name" value="S-adenosyl-L-methionine-dependent methyltransferases"/>
    <property type="match status" value="1"/>
</dbReference>
<gene>
    <name evidence="5" type="ORF">L484_020917</name>
</gene>
<dbReference type="EMBL" id="KE343479">
    <property type="protein sequence ID" value="EXB30277.1"/>
    <property type="molecule type" value="Genomic_DNA"/>
</dbReference>
<accession>W9QP11</accession>
<keyword evidence="4" id="KW-0460">Magnesium</keyword>
<evidence type="ECO:0000313" key="6">
    <source>
        <dbReference type="Proteomes" id="UP000030645"/>
    </source>
</evidence>
<dbReference type="GO" id="GO:0032259">
    <property type="term" value="P:methylation"/>
    <property type="evidence" value="ECO:0007669"/>
    <property type="project" value="UniProtKB-KW"/>
</dbReference>
<evidence type="ECO:0000256" key="3">
    <source>
        <dbReference type="ARBA" id="ARBA00022723"/>
    </source>
</evidence>
<keyword evidence="1 5" id="KW-0489">Methyltransferase</keyword>
<dbReference type="InterPro" id="IPR042086">
    <property type="entry name" value="MeTrfase_capping"/>
</dbReference>
<dbReference type="AlphaFoldDB" id="W9QP11"/>
<evidence type="ECO:0000256" key="1">
    <source>
        <dbReference type="ARBA" id="ARBA00022603"/>
    </source>
</evidence>
<sequence>MEEEERGKLSLAYPMNSGDGPYSYANTSVSQRVVIDFTKELVQKEVAEKLDIGFSSTSPPKAFSIADLGCSVGPNTFSAVENIIEAVELKFESEGLASKIPEFQVFFNDHTSNDFNMLFKNIPPIRRYYAAGVPGSFYSRIFPEASLHFVHSSFSIHWLSQVPKEVIDKSSPAWNKGRVYYSNSPDEVIKAYKAQYEKDMEELLQARAQEVVCGGLMVFIILGIANGVNPFEAGGNRGFDLIGSCLMDMVKKGIVSEEKVDSFNIPTYLMTPQEFEAAVKRNGSFSAERIEVLPHVKVNGASLNAHQLTYCVRSTLGQLIKQEFGEEIVDELFDLYLKKLEEIDPSSIAEAEKTISFLAVLKRKPSQ</sequence>
<dbReference type="PANTHER" id="PTHR31009">
    <property type="entry name" value="S-ADENOSYL-L-METHIONINE:CARBOXYL METHYLTRANSFERASE FAMILY PROTEIN"/>
    <property type="match status" value="1"/>
</dbReference>
<organism evidence="5 6">
    <name type="scientific">Morus notabilis</name>
    <dbReference type="NCBI Taxonomy" id="981085"/>
    <lineage>
        <taxon>Eukaryota</taxon>
        <taxon>Viridiplantae</taxon>
        <taxon>Streptophyta</taxon>
        <taxon>Embryophyta</taxon>
        <taxon>Tracheophyta</taxon>
        <taxon>Spermatophyta</taxon>
        <taxon>Magnoliopsida</taxon>
        <taxon>eudicotyledons</taxon>
        <taxon>Gunneridae</taxon>
        <taxon>Pentapetalae</taxon>
        <taxon>rosids</taxon>
        <taxon>fabids</taxon>
        <taxon>Rosales</taxon>
        <taxon>Moraceae</taxon>
        <taxon>Moreae</taxon>
        <taxon>Morus</taxon>
    </lineage>
</organism>
<dbReference type="KEGG" id="mnt:21403790"/>